<sequence length="295" mass="30890">MRQTGLLNGAARLRARLARGGILACPGGADALTARLVQQAGFEAVYMTGLGATAARLGTPDLGLMTQSEMADQARAMVRACDLPVIADADTGYGGPLNIRRTIQDYAMAGVAALHLEDQESPKRCGQLAGVRLIDRASAVQRLSAAVAARDEMQANTVLIGRTDALQPEGLDRALDRARAYRDTGIDLVFVDGVKSRAEVEGIAQGLDGPKVVSLVDGTDAAQLGLSDLEDMGFCVALYAVTALFGAISGAGDALTTLAQTGRPPVQSRTDYGDYAQVVDLVSHQAFSHQFESDV</sequence>
<dbReference type="EMBL" id="CP022540">
    <property type="protein sequence ID" value="ASP22536.1"/>
    <property type="molecule type" value="Genomic_DNA"/>
</dbReference>
<keyword evidence="2" id="KW-1185">Reference proteome</keyword>
<accession>A0A222E8N6</accession>
<dbReference type="GO" id="GO:0016829">
    <property type="term" value="F:lyase activity"/>
    <property type="evidence" value="ECO:0007669"/>
    <property type="project" value="UniProtKB-KW"/>
</dbReference>
<dbReference type="CDD" id="cd00377">
    <property type="entry name" value="ICL_PEPM"/>
    <property type="match status" value="1"/>
</dbReference>
<dbReference type="KEGG" id="aht:ANTHELSMS3_03920"/>
<evidence type="ECO:0000313" key="2">
    <source>
        <dbReference type="Proteomes" id="UP000203589"/>
    </source>
</evidence>
<dbReference type="Gene3D" id="3.20.20.60">
    <property type="entry name" value="Phosphoenolpyruvate-binding domains"/>
    <property type="match status" value="1"/>
</dbReference>
<organism evidence="1 2">
    <name type="scientific">Antarctobacter heliothermus</name>
    <dbReference type="NCBI Taxonomy" id="74033"/>
    <lineage>
        <taxon>Bacteria</taxon>
        <taxon>Pseudomonadati</taxon>
        <taxon>Pseudomonadota</taxon>
        <taxon>Alphaproteobacteria</taxon>
        <taxon>Rhodobacterales</taxon>
        <taxon>Roseobacteraceae</taxon>
        <taxon>Antarctobacter</taxon>
    </lineage>
</organism>
<protein>
    <submittedName>
        <fullName evidence="1">Methylisocitrate lyase</fullName>
    </submittedName>
</protein>
<dbReference type="AlphaFoldDB" id="A0A222E8N6"/>
<dbReference type="OrthoDB" id="8629576at2"/>
<evidence type="ECO:0000313" key="1">
    <source>
        <dbReference type="EMBL" id="ASP22536.1"/>
    </source>
</evidence>
<keyword evidence="1" id="KW-0456">Lyase</keyword>
<dbReference type="RefSeq" id="WP_094036291.1">
    <property type="nucleotide sequence ID" value="NZ_CP022540.1"/>
</dbReference>
<dbReference type="SUPFAM" id="SSF51621">
    <property type="entry name" value="Phosphoenolpyruvate/pyruvate domain"/>
    <property type="match status" value="1"/>
</dbReference>
<dbReference type="Proteomes" id="UP000203589">
    <property type="component" value="Chromosome"/>
</dbReference>
<dbReference type="InterPro" id="IPR040442">
    <property type="entry name" value="Pyrv_kinase-like_dom_sf"/>
</dbReference>
<dbReference type="PANTHER" id="PTHR42905">
    <property type="entry name" value="PHOSPHOENOLPYRUVATE CARBOXYLASE"/>
    <property type="match status" value="1"/>
</dbReference>
<dbReference type="Pfam" id="PF13714">
    <property type="entry name" value="PEP_mutase"/>
    <property type="match status" value="1"/>
</dbReference>
<dbReference type="InterPro" id="IPR039556">
    <property type="entry name" value="ICL/PEPM"/>
</dbReference>
<gene>
    <name evidence="1" type="ORF">ANTHELSMS3_03920</name>
</gene>
<name>A0A222E8N6_9RHOB</name>
<dbReference type="PANTHER" id="PTHR42905:SF2">
    <property type="entry name" value="PHOSPHOENOLPYRUVATE CARBOXYLASE FAMILY PROTEIN"/>
    <property type="match status" value="1"/>
</dbReference>
<proteinExistence type="predicted"/>
<reference evidence="1 2" key="1">
    <citation type="submission" date="2017-07" db="EMBL/GenBank/DDBJ databases">
        <title>Genome Sequence of Antarctobacter heliothermus Strain SMS3 Isolated from a culture of the Diatom Skeletonema marinoi.</title>
        <authorList>
            <person name="Topel M."/>
            <person name="Pinder M.I.M."/>
            <person name="Johansson O.N."/>
            <person name="Kourtchenko O."/>
            <person name="Godhe A."/>
            <person name="Clarke A.K."/>
        </authorList>
    </citation>
    <scope>NUCLEOTIDE SEQUENCE [LARGE SCALE GENOMIC DNA]</scope>
    <source>
        <strain evidence="1 2">SMS3</strain>
    </source>
</reference>
<dbReference type="InterPro" id="IPR015813">
    <property type="entry name" value="Pyrv/PenolPyrv_kinase-like_dom"/>
</dbReference>